<accession>A0AA41UK12</accession>
<organism evidence="2 3">
    <name type="scientific">Desulfatitalea alkaliphila</name>
    <dbReference type="NCBI Taxonomy" id="2929485"/>
    <lineage>
        <taxon>Bacteria</taxon>
        <taxon>Pseudomonadati</taxon>
        <taxon>Thermodesulfobacteriota</taxon>
        <taxon>Desulfobacteria</taxon>
        <taxon>Desulfobacterales</taxon>
        <taxon>Desulfosarcinaceae</taxon>
        <taxon>Desulfatitalea</taxon>
    </lineage>
</organism>
<comment type="caution">
    <text evidence="2">The sequence shown here is derived from an EMBL/GenBank/DDBJ whole genome shotgun (WGS) entry which is preliminary data.</text>
</comment>
<evidence type="ECO:0000313" key="3">
    <source>
        <dbReference type="Proteomes" id="UP001165427"/>
    </source>
</evidence>
<proteinExistence type="predicted"/>
<evidence type="ECO:0000313" key="2">
    <source>
        <dbReference type="EMBL" id="MCJ8501809.1"/>
    </source>
</evidence>
<protein>
    <submittedName>
        <fullName evidence="2">Uncharacterized protein</fullName>
    </submittedName>
</protein>
<keyword evidence="1" id="KW-0472">Membrane</keyword>
<keyword evidence="1" id="KW-1133">Transmembrane helix</keyword>
<gene>
    <name evidence="2" type="ORF">MRX98_14595</name>
</gene>
<evidence type="ECO:0000256" key="1">
    <source>
        <dbReference type="SAM" id="Phobius"/>
    </source>
</evidence>
<dbReference type="EMBL" id="JALJRB010000017">
    <property type="protein sequence ID" value="MCJ8501809.1"/>
    <property type="molecule type" value="Genomic_DNA"/>
</dbReference>
<dbReference type="RefSeq" id="WP_246911064.1">
    <property type="nucleotide sequence ID" value="NZ_JALJRB010000017.1"/>
</dbReference>
<reference evidence="2" key="1">
    <citation type="submission" date="2022-04" db="EMBL/GenBank/DDBJ databases">
        <title>Desulfatitalea alkaliphila sp. nov., a novel anaerobic sulfate-reducing bacterium isolated from terrestrial mud volcano, Taman Peninsula, Russia.</title>
        <authorList>
            <person name="Khomyakova M.A."/>
            <person name="Merkel A.Y."/>
            <person name="Slobodkin A.I."/>
        </authorList>
    </citation>
    <scope>NUCLEOTIDE SEQUENCE</scope>
    <source>
        <strain evidence="2">M08but</strain>
    </source>
</reference>
<keyword evidence="3" id="KW-1185">Reference proteome</keyword>
<feature type="transmembrane region" description="Helical" evidence="1">
    <location>
        <begin position="7"/>
        <end position="26"/>
    </location>
</feature>
<dbReference type="AlphaFoldDB" id="A0AA41UK12"/>
<dbReference type="Proteomes" id="UP001165427">
    <property type="component" value="Unassembled WGS sequence"/>
</dbReference>
<name>A0AA41UK12_9BACT</name>
<sequence length="57" mass="6371">MTRMHVFIIRAGLGVFFGIIVTRLFFPQASTLFVVGVCVILVAMAYVTESLHGRKKK</sequence>
<keyword evidence="1" id="KW-0812">Transmembrane</keyword>
<feature type="transmembrane region" description="Helical" evidence="1">
    <location>
        <begin position="32"/>
        <end position="48"/>
    </location>
</feature>